<comment type="caution">
    <text evidence="1">The sequence shown here is derived from an EMBL/GenBank/DDBJ whole genome shotgun (WGS) entry which is preliminary data.</text>
</comment>
<evidence type="ECO:0000313" key="2">
    <source>
        <dbReference type="Proteomes" id="UP000028582"/>
    </source>
</evidence>
<protein>
    <submittedName>
        <fullName evidence="1">Uncharacterized protein</fullName>
    </submittedName>
</protein>
<evidence type="ECO:0000313" key="1">
    <source>
        <dbReference type="EMBL" id="ETO61244.1"/>
    </source>
</evidence>
<name>A0A080Z3N3_PHYNI</name>
<dbReference type="Proteomes" id="UP000028582">
    <property type="component" value="Unassembled WGS sequence"/>
</dbReference>
<organism evidence="1 2">
    <name type="scientific">Phytophthora nicotianae P1976</name>
    <dbReference type="NCBI Taxonomy" id="1317066"/>
    <lineage>
        <taxon>Eukaryota</taxon>
        <taxon>Sar</taxon>
        <taxon>Stramenopiles</taxon>
        <taxon>Oomycota</taxon>
        <taxon>Peronosporomycetes</taxon>
        <taxon>Peronosporales</taxon>
        <taxon>Peronosporaceae</taxon>
        <taxon>Phytophthora</taxon>
    </lineage>
</organism>
<dbReference type="AlphaFoldDB" id="A0A080Z3N3"/>
<reference evidence="1 2" key="1">
    <citation type="submission" date="2013-11" db="EMBL/GenBank/DDBJ databases">
        <title>The Genome Sequence of Phytophthora parasitica P1976.</title>
        <authorList>
            <consortium name="The Broad Institute Genomics Platform"/>
            <person name="Russ C."/>
            <person name="Tyler B."/>
            <person name="Panabieres F."/>
            <person name="Shan W."/>
            <person name="Tripathy S."/>
            <person name="Grunwald N."/>
            <person name="Machado M."/>
            <person name="Johnson C.S."/>
            <person name="Walker B."/>
            <person name="Young S."/>
            <person name="Zeng Q."/>
            <person name="Gargeya S."/>
            <person name="Fitzgerald M."/>
            <person name="Haas B."/>
            <person name="Abouelleil A."/>
            <person name="Allen A.W."/>
            <person name="Alvarado L."/>
            <person name="Arachchi H.M."/>
            <person name="Berlin A.M."/>
            <person name="Chapman S.B."/>
            <person name="Gainer-Dewar J."/>
            <person name="Goldberg J."/>
            <person name="Griggs A."/>
            <person name="Gujja S."/>
            <person name="Hansen M."/>
            <person name="Howarth C."/>
            <person name="Imamovic A."/>
            <person name="Ireland A."/>
            <person name="Larimer J."/>
            <person name="McCowan C."/>
            <person name="Murphy C."/>
            <person name="Pearson M."/>
            <person name="Poon T.W."/>
            <person name="Priest M."/>
            <person name="Roberts A."/>
            <person name="Saif S."/>
            <person name="Shea T."/>
            <person name="Sisk P."/>
            <person name="Sykes S."/>
            <person name="Wortman J."/>
            <person name="Nusbaum C."/>
            <person name="Birren B."/>
        </authorList>
    </citation>
    <scope>NUCLEOTIDE SEQUENCE [LARGE SCALE GENOMIC DNA]</scope>
    <source>
        <strain evidence="1 2">P1976</strain>
    </source>
</reference>
<sequence length="75" mass="8570">MDGTLGATLFRKFCERYGERDCRDCKTFSATICADINVQLQFLFNTNAENLEERSEQAFDSGRISKEVTHALVAW</sequence>
<proteinExistence type="predicted"/>
<gene>
    <name evidence="1" type="ORF">F444_20724</name>
</gene>
<accession>A0A080Z3N3</accession>
<dbReference type="EMBL" id="ANJA01003817">
    <property type="protein sequence ID" value="ETO61244.1"/>
    <property type="molecule type" value="Genomic_DNA"/>
</dbReference>